<proteinExistence type="predicted"/>
<evidence type="ECO:0000256" key="1">
    <source>
        <dbReference type="ARBA" id="ARBA00022801"/>
    </source>
</evidence>
<organism evidence="4 5">
    <name type="scientific">Boletus edulis BED1</name>
    <dbReference type="NCBI Taxonomy" id="1328754"/>
    <lineage>
        <taxon>Eukaryota</taxon>
        <taxon>Fungi</taxon>
        <taxon>Dikarya</taxon>
        <taxon>Basidiomycota</taxon>
        <taxon>Agaricomycotina</taxon>
        <taxon>Agaricomycetes</taxon>
        <taxon>Agaricomycetidae</taxon>
        <taxon>Boletales</taxon>
        <taxon>Boletineae</taxon>
        <taxon>Boletaceae</taxon>
        <taxon>Boletoideae</taxon>
        <taxon>Boletus</taxon>
    </lineage>
</organism>
<dbReference type="Pfam" id="PF22784">
    <property type="entry name" value="PTP-SAK"/>
    <property type="match status" value="1"/>
</dbReference>
<dbReference type="Gene3D" id="3.90.190.10">
    <property type="entry name" value="Protein tyrosine phosphatase superfamily"/>
    <property type="match status" value="1"/>
</dbReference>
<gene>
    <name evidence="4" type="ORF">L210DRAFT_3537116</name>
</gene>
<feature type="compositionally biased region" description="Polar residues" evidence="2">
    <location>
        <begin position="146"/>
        <end position="162"/>
    </location>
</feature>
<dbReference type="GO" id="GO:0016791">
    <property type="term" value="F:phosphatase activity"/>
    <property type="evidence" value="ECO:0007669"/>
    <property type="project" value="UniProtKB-ARBA"/>
</dbReference>
<dbReference type="AlphaFoldDB" id="A0AAD4BWK7"/>
<dbReference type="InterPro" id="IPR050561">
    <property type="entry name" value="PTP"/>
</dbReference>
<comment type="caution">
    <text evidence="4">The sequence shown here is derived from an EMBL/GenBank/DDBJ whole genome shotgun (WGS) entry which is preliminary data.</text>
</comment>
<feature type="domain" description="Tyrosine specific protein phosphatases" evidence="3">
    <location>
        <begin position="256"/>
        <end position="300"/>
    </location>
</feature>
<dbReference type="PROSITE" id="PS50056">
    <property type="entry name" value="TYR_PHOSPHATASE_2"/>
    <property type="match status" value="1"/>
</dbReference>
<evidence type="ECO:0000256" key="2">
    <source>
        <dbReference type="SAM" id="MobiDB-lite"/>
    </source>
</evidence>
<dbReference type="InterPro" id="IPR029021">
    <property type="entry name" value="Prot-tyrosine_phosphatase-like"/>
</dbReference>
<evidence type="ECO:0000313" key="4">
    <source>
        <dbReference type="EMBL" id="KAF8441396.1"/>
    </source>
</evidence>
<protein>
    <submittedName>
        <fullName evidence="4">Protein-tyrosine phosphatase-like protein</fullName>
    </submittedName>
</protein>
<feature type="region of interest" description="Disordered" evidence="2">
    <location>
        <begin position="127"/>
        <end position="162"/>
    </location>
</feature>
<accession>A0AAD4BWK7</accession>
<keyword evidence="1" id="KW-0378">Hydrolase</keyword>
<sequence>MAGYPQLSPSPILLPAVSPAISQNKHVPSNERRSSVSGVLNAALNTRISLPPLPVPSSKMLLSLKRNLKIHSVPDGASQSGVAEIPKLDPRHAASLSTQTMSRPSHSRIPSMLALPATYALHPFSIHGRPPTAPSPPNKISKFRASKSSITAPSRQGTTNQRPFRLGNLLLSSCPGKKVRLTGPLRGRSAVCRDLDVDLRRMKLLGARCVVCCLDDDELEFLIGASWIEYCQVAHREGLDVLRIPLPEGLAPLSPKSLDADLDRIIERYTLQGISVLVHCRGGVGRAGLFACCWMLKLGLCGWIETDISPTTATTASVVDSEIKHDDTSSSLWDSETVVQRDTLQLVERVIEVVRRRRSVKAIETLEQVQFLVEYVDYLRTCERINNNS</sequence>
<reference evidence="4" key="1">
    <citation type="submission" date="2019-10" db="EMBL/GenBank/DDBJ databases">
        <authorList>
            <consortium name="DOE Joint Genome Institute"/>
            <person name="Kuo A."/>
            <person name="Miyauchi S."/>
            <person name="Kiss E."/>
            <person name="Drula E."/>
            <person name="Kohler A."/>
            <person name="Sanchez-Garcia M."/>
            <person name="Andreopoulos B."/>
            <person name="Barry K.W."/>
            <person name="Bonito G."/>
            <person name="Buee M."/>
            <person name="Carver A."/>
            <person name="Chen C."/>
            <person name="Cichocki N."/>
            <person name="Clum A."/>
            <person name="Culley D."/>
            <person name="Crous P.W."/>
            <person name="Fauchery L."/>
            <person name="Girlanda M."/>
            <person name="Hayes R."/>
            <person name="Keri Z."/>
            <person name="LaButti K."/>
            <person name="Lipzen A."/>
            <person name="Lombard V."/>
            <person name="Magnuson J."/>
            <person name="Maillard F."/>
            <person name="Morin E."/>
            <person name="Murat C."/>
            <person name="Nolan M."/>
            <person name="Ohm R."/>
            <person name="Pangilinan J."/>
            <person name="Pereira M."/>
            <person name="Perotto S."/>
            <person name="Peter M."/>
            <person name="Riley R."/>
            <person name="Sitrit Y."/>
            <person name="Stielow B."/>
            <person name="Szollosi G."/>
            <person name="Zifcakova L."/>
            <person name="Stursova M."/>
            <person name="Spatafora J.W."/>
            <person name="Tedersoo L."/>
            <person name="Vaario L.-M."/>
            <person name="Yamada A."/>
            <person name="Yan M."/>
            <person name="Wang P."/>
            <person name="Xu J."/>
            <person name="Bruns T."/>
            <person name="Baldrian P."/>
            <person name="Vilgalys R."/>
            <person name="Henrissat B."/>
            <person name="Grigoriev I.V."/>
            <person name="Hibbett D."/>
            <person name="Nagy L.G."/>
            <person name="Martin F.M."/>
        </authorList>
    </citation>
    <scope>NUCLEOTIDE SEQUENCE</scope>
    <source>
        <strain evidence="4">BED1</strain>
    </source>
</reference>
<reference evidence="4" key="2">
    <citation type="journal article" date="2020" name="Nat. Commun.">
        <title>Large-scale genome sequencing of mycorrhizal fungi provides insights into the early evolution of symbiotic traits.</title>
        <authorList>
            <person name="Miyauchi S."/>
            <person name="Kiss E."/>
            <person name="Kuo A."/>
            <person name="Drula E."/>
            <person name="Kohler A."/>
            <person name="Sanchez-Garcia M."/>
            <person name="Morin E."/>
            <person name="Andreopoulos B."/>
            <person name="Barry K.W."/>
            <person name="Bonito G."/>
            <person name="Buee M."/>
            <person name="Carver A."/>
            <person name="Chen C."/>
            <person name="Cichocki N."/>
            <person name="Clum A."/>
            <person name="Culley D."/>
            <person name="Crous P.W."/>
            <person name="Fauchery L."/>
            <person name="Girlanda M."/>
            <person name="Hayes R.D."/>
            <person name="Keri Z."/>
            <person name="LaButti K."/>
            <person name="Lipzen A."/>
            <person name="Lombard V."/>
            <person name="Magnuson J."/>
            <person name="Maillard F."/>
            <person name="Murat C."/>
            <person name="Nolan M."/>
            <person name="Ohm R.A."/>
            <person name="Pangilinan J."/>
            <person name="Pereira M.F."/>
            <person name="Perotto S."/>
            <person name="Peter M."/>
            <person name="Pfister S."/>
            <person name="Riley R."/>
            <person name="Sitrit Y."/>
            <person name="Stielow J.B."/>
            <person name="Szollosi G."/>
            <person name="Zifcakova L."/>
            <person name="Stursova M."/>
            <person name="Spatafora J.W."/>
            <person name="Tedersoo L."/>
            <person name="Vaario L.M."/>
            <person name="Yamada A."/>
            <person name="Yan M."/>
            <person name="Wang P."/>
            <person name="Xu J."/>
            <person name="Bruns T."/>
            <person name="Baldrian P."/>
            <person name="Vilgalys R."/>
            <person name="Dunand C."/>
            <person name="Henrissat B."/>
            <person name="Grigoriev I.V."/>
            <person name="Hibbett D."/>
            <person name="Nagy L.G."/>
            <person name="Martin F.M."/>
        </authorList>
    </citation>
    <scope>NUCLEOTIDE SEQUENCE</scope>
    <source>
        <strain evidence="4">BED1</strain>
    </source>
</reference>
<dbReference type="EMBL" id="WHUW01000010">
    <property type="protein sequence ID" value="KAF8441396.1"/>
    <property type="molecule type" value="Genomic_DNA"/>
</dbReference>
<name>A0AAD4BWK7_BOLED</name>
<dbReference type="InterPro" id="IPR000387">
    <property type="entry name" value="Tyr_Pase_dom"/>
</dbReference>
<evidence type="ECO:0000313" key="5">
    <source>
        <dbReference type="Proteomes" id="UP001194468"/>
    </source>
</evidence>
<dbReference type="SUPFAM" id="SSF52799">
    <property type="entry name" value="(Phosphotyrosine protein) phosphatases II"/>
    <property type="match status" value="1"/>
</dbReference>
<dbReference type="Proteomes" id="UP001194468">
    <property type="component" value="Unassembled WGS sequence"/>
</dbReference>
<keyword evidence="5" id="KW-1185">Reference proteome</keyword>
<evidence type="ECO:0000259" key="3">
    <source>
        <dbReference type="PROSITE" id="PS50056"/>
    </source>
</evidence>
<dbReference type="InterPro" id="IPR057023">
    <property type="entry name" value="PTP-SAK"/>
</dbReference>
<dbReference type="PANTHER" id="PTHR23339">
    <property type="entry name" value="TYROSINE SPECIFIC PROTEIN PHOSPHATASE AND DUAL SPECIFICITY PROTEIN PHOSPHATASE"/>
    <property type="match status" value="1"/>
</dbReference>